<dbReference type="PANTHER" id="PTHR33169">
    <property type="entry name" value="PADR-FAMILY TRANSCRIPTIONAL REGULATOR"/>
    <property type="match status" value="1"/>
</dbReference>
<comment type="caution">
    <text evidence="2">The sequence shown here is derived from an EMBL/GenBank/DDBJ whole genome shotgun (WGS) entry which is preliminary data.</text>
</comment>
<reference evidence="2 3" key="1">
    <citation type="submission" date="2021-01" db="EMBL/GenBank/DDBJ databases">
        <title>Tumebacillus sp. strain ITR2 16S ribosomal RNA gene Genome sequencing and assembly.</title>
        <authorList>
            <person name="Kang M."/>
        </authorList>
    </citation>
    <scope>NUCLEOTIDE SEQUENCE [LARGE SCALE GENOMIC DNA]</scope>
    <source>
        <strain evidence="2 3">ITR2</strain>
    </source>
</reference>
<dbReference type="EMBL" id="JAEQNB010000007">
    <property type="protein sequence ID" value="MBL0388803.1"/>
    <property type="molecule type" value="Genomic_DNA"/>
</dbReference>
<evidence type="ECO:0000313" key="3">
    <source>
        <dbReference type="Proteomes" id="UP000602284"/>
    </source>
</evidence>
<dbReference type="RefSeq" id="WP_201637802.1">
    <property type="nucleotide sequence ID" value="NZ_JAEQNB010000007.1"/>
</dbReference>
<proteinExistence type="predicted"/>
<sequence>MNKELLKGSTAILVLSLLEKQDLYGYQMIKAMEQASNGLFLFKEGTLYPLLHTLESNGDVESYWSDGEGARKRKYYRLTEAGRLQVRKKREEWQTFRNAVDLVIGEGNA</sequence>
<protein>
    <submittedName>
        <fullName evidence="2">Helix-turn-helix transcriptional regulator</fullName>
    </submittedName>
</protein>
<dbReference type="Proteomes" id="UP000602284">
    <property type="component" value="Unassembled WGS sequence"/>
</dbReference>
<keyword evidence="3" id="KW-1185">Reference proteome</keyword>
<dbReference type="Gene3D" id="1.10.10.10">
    <property type="entry name" value="Winged helix-like DNA-binding domain superfamily/Winged helix DNA-binding domain"/>
    <property type="match status" value="1"/>
</dbReference>
<dbReference type="InterPro" id="IPR005149">
    <property type="entry name" value="Tscrpt_reg_PadR_N"/>
</dbReference>
<evidence type="ECO:0000259" key="1">
    <source>
        <dbReference type="Pfam" id="PF03551"/>
    </source>
</evidence>
<dbReference type="InterPro" id="IPR036388">
    <property type="entry name" value="WH-like_DNA-bd_sf"/>
</dbReference>
<dbReference type="PANTHER" id="PTHR33169:SF14">
    <property type="entry name" value="TRANSCRIPTIONAL REGULATOR RV3488"/>
    <property type="match status" value="1"/>
</dbReference>
<name>A0ABS1JEY5_9BACL</name>
<dbReference type="InterPro" id="IPR052509">
    <property type="entry name" value="Metal_resp_DNA-bind_regulator"/>
</dbReference>
<accession>A0ABS1JEY5</accession>
<feature type="domain" description="Transcription regulator PadR N-terminal" evidence="1">
    <location>
        <begin position="14"/>
        <end position="87"/>
    </location>
</feature>
<gene>
    <name evidence="2" type="ORF">JJB07_19560</name>
</gene>
<organism evidence="2 3">
    <name type="scientific">Tumebacillus amylolyticus</name>
    <dbReference type="NCBI Taxonomy" id="2801339"/>
    <lineage>
        <taxon>Bacteria</taxon>
        <taxon>Bacillati</taxon>
        <taxon>Bacillota</taxon>
        <taxon>Bacilli</taxon>
        <taxon>Bacillales</taxon>
        <taxon>Alicyclobacillaceae</taxon>
        <taxon>Tumebacillus</taxon>
    </lineage>
</organism>
<dbReference type="Pfam" id="PF03551">
    <property type="entry name" value="PadR"/>
    <property type="match status" value="1"/>
</dbReference>
<evidence type="ECO:0000313" key="2">
    <source>
        <dbReference type="EMBL" id="MBL0388803.1"/>
    </source>
</evidence>
<dbReference type="InterPro" id="IPR036390">
    <property type="entry name" value="WH_DNA-bd_sf"/>
</dbReference>
<dbReference type="SUPFAM" id="SSF46785">
    <property type="entry name" value="Winged helix' DNA-binding domain"/>
    <property type="match status" value="1"/>
</dbReference>